<dbReference type="Proteomes" id="UP000027602">
    <property type="component" value="Chromosome"/>
</dbReference>
<evidence type="ECO:0000313" key="3">
    <source>
        <dbReference type="Proteomes" id="UP000027602"/>
    </source>
</evidence>
<dbReference type="Pfam" id="PF22016">
    <property type="entry name" value="DUF6933"/>
    <property type="match status" value="1"/>
</dbReference>
<dbReference type="EMBL" id="CP007739">
    <property type="protein sequence ID" value="AIE59977.1"/>
    <property type="molecule type" value="Genomic_DNA"/>
</dbReference>
<dbReference type="eggNOG" id="ENOG50339NT">
    <property type="taxonomic scope" value="Bacteria"/>
</dbReference>
<dbReference type="STRING" id="796606.BMMGA3_07845"/>
<protein>
    <recommendedName>
        <fullName evidence="1">DUF6933 domain-containing protein</fullName>
    </recommendedName>
</protein>
<feature type="domain" description="DUF6933" evidence="1">
    <location>
        <begin position="3"/>
        <end position="112"/>
    </location>
</feature>
<sequence>MMKCLVMNNMTRYNFIIYGLKKGDFKQFDEIIVNEIANNLKADKVKETHRQKYINKCGQVSYTSTNDRSIISQINEMIRVSKYKMEADKVNGIETDIYKLNRFLNGFIMLKLPELYSGETMRSALQSL</sequence>
<evidence type="ECO:0000313" key="2">
    <source>
        <dbReference type="EMBL" id="AIE59977.1"/>
    </source>
</evidence>
<proteinExistence type="predicted"/>
<gene>
    <name evidence="2" type="ORF">BMMGA3_07845</name>
</gene>
<keyword evidence="3" id="KW-1185">Reference proteome</keyword>
<dbReference type="AlphaFoldDB" id="A0A068LWR8"/>
<evidence type="ECO:0000259" key="1">
    <source>
        <dbReference type="Pfam" id="PF22016"/>
    </source>
</evidence>
<dbReference type="HOGENOM" id="CLU_129692_0_0_9"/>
<dbReference type="InterPro" id="IPR053864">
    <property type="entry name" value="DUF6933"/>
</dbReference>
<dbReference type="KEGG" id="bmet:BMMGA3_07845"/>
<accession>A0A068LWR8</accession>
<name>A0A068LWR8_BACMM</name>
<organism evidence="2 3">
    <name type="scientific">Bacillus methanolicus (strain MGA3 / ATCC 53907)</name>
    <dbReference type="NCBI Taxonomy" id="796606"/>
    <lineage>
        <taxon>Bacteria</taxon>
        <taxon>Bacillati</taxon>
        <taxon>Bacillota</taxon>
        <taxon>Bacilli</taxon>
        <taxon>Bacillales</taxon>
        <taxon>Bacillaceae</taxon>
        <taxon>Bacillus</taxon>
    </lineage>
</organism>
<reference evidence="2 3" key="1">
    <citation type="journal article" date="2015" name="BMC Genomics">
        <title>Transcriptome analysis of thermophilic methylotrophic Bacillus methanolicus MGA3 using RNA-sequencing provides detailed insights into its previously uncharted transcriptional landscape.</title>
        <authorList>
            <person name="Irla M."/>
            <person name="Neshat A."/>
            <person name="Brautaset T."/>
            <person name="Ruckert C."/>
            <person name="Kalinowski J."/>
            <person name="Wendisch V.F."/>
        </authorList>
    </citation>
    <scope>NUCLEOTIDE SEQUENCE [LARGE SCALE GENOMIC DNA]</scope>
    <source>
        <strain evidence="3">MGA3 / ATCC 53907</strain>
    </source>
</reference>
<dbReference type="RefSeq" id="WP_412150971.1">
    <property type="nucleotide sequence ID" value="NZ_ADWW01000002.1"/>
</dbReference>